<organism evidence="1 2">
    <name type="scientific">Phytophthora sojae (strain P6497)</name>
    <name type="common">Soybean stem and root rot agent</name>
    <name type="synonym">Phytophthora megasperma f. sp. glycines</name>
    <dbReference type="NCBI Taxonomy" id="1094619"/>
    <lineage>
        <taxon>Eukaryota</taxon>
        <taxon>Sar</taxon>
        <taxon>Stramenopiles</taxon>
        <taxon>Oomycota</taxon>
        <taxon>Peronosporomycetes</taxon>
        <taxon>Peronosporales</taxon>
        <taxon>Peronosporaceae</taxon>
        <taxon>Phytophthora</taxon>
    </lineage>
</organism>
<sequence length="123" mass="13274">KGSRAQVGNYRPISLMPVEVKVMSKVIVHRLKPLLKDLQCNGLSLRGQAPVSTSISSAVPVSTQYQSKLASRCVTLLQRRGPVSVQLRSKSLLRARRISACTRLQPGFRVALAASPPGDAPQS</sequence>
<evidence type="ECO:0008006" key="3">
    <source>
        <dbReference type="Google" id="ProtNLM"/>
    </source>
</evidence>
<feature type="non-terminal residue" evidence="1">
    <location>
        <position position="1"/>
    </location>
</feature>
<dbReference type="EMBL" id="JH159159">
    <property type="protein sequence ID" value="EGZ09766.1"/>
    <property type="molecule type" value="Genomic_DNA"/>
</dbReference>
<dbReference type="Proteomes" id="UP000002640">
    <property type="component" value="Unassembled WGS sequence"/>
</dbReference>
<name>G5A517_PHYSP</name>
<gene>
    <name evidence="1" type="ORF">PHYSODRAFT_523644</name>
</gene>
<dbReference type="AlphaFoldDB" id="G5A517"/>
<dbReference type="KEGG" id="psoj:PHYSODRAFT_523644"/>
<evidence type="ECO:0000313" key="2">
    <source>
        <dbReference type="Proteomes" id="UP000002640"/>
    </source>
</evidence>
<keyword evidence="2" id="KW-1185">Reference proteome</keyword>
<dbReference type="InParanoid" id="G5A517"/>
<accession>G5A517</accession>
<protein>
    <recommendedName>
        <fullName evidence="3">Reverse transcriptase domain-containing protein</fullName>
    </recommendedName>
</protein>
<dbReference type="GeneID" id="20660686"/>
<reference evidence="1 2" key="1">
    <citation type="journal article" date="2006" name="Science">
        <title>Phytophthora genome sequences uncover evolutionary origins and mechanisms of pathogenesis.</title>
        <authorList>
            <person name="Tyler B.M."/>
            <person name="Tripathy S."/>
            <person name="Zhang X."/>
            <person name="Dehal P."/>
            <person name="Jiang R.H."/>
            <person name="Aerts A."/>
            <person name="Arredondo F.D."/>
            <person name="Baxter L."/>
            <person name="Bensasson D."/>
            <person name="Beynon J.L."/>
            <person name="Chapman J."/>
            <person name="Damasceno C.M."/>
            <person name="Dorrance A.E."/>
            <person name="Dou D."/>
            <person name="Dickerman A.W."/>
            <person name="Dubchak I.L."/>
            <person name="Garbelotto M."/>
            <person name="Gijzen M."/>
            <person name="Gordon S.G."/>
            <person name="Govers F."/>
            <person name="Grunwald N.J."/>
            <person name="Huang W."/>
            <person name="Ivors K.L."/>
            <person name="Jones R.W."/>
            <person name="Kamoun S."/>
            <person name="Krampis K."/>
            <person name="Lamour K.H."/>
            <person name="Lee M.K."/>
            <person name="McDonald W.H."/>
            <person name="Medina M."/>
            <person name="Meijer H.J."/>
            <person name="Nordberg E.K."/>
            <person name="Maclean D.J."/>
            <person name="Ospina-Giraldo M.D."/>
            <person name="Morris P.F."/>
            <person name="Phuntumart V."/>
            <person name="Putnam N.H."/>
            <person name="Rash S."/>
            <person name="Rose J.K."/>
            <person name="Sakihama Y."/>
            <person name="Salamov A.A."/>
            <person name="Savidor A."/>
            <person name="Scheuring C.F."/>
            <person name="Smith B.M."/>
            <person name="Sobral B.W."/>
            <person name="Terry A."/>
            <person name="Torto-Alalibo T.A."/>
            <person name="Win J."/>
            <person name="Xu Z."/>
            <person name="Zhang H."/>
            <person name="Grigoriev I.V."/>
            <person name="Rokhsar D.S."/>
            <person name="Boore J.L."/>
        </authorList>
    </citation>
    <scope>NUCLEOTIDE SEQUENCE [LARGE SCALE GENOMIC DNA]</scope>
    <source>
        <strain evidence="1 2">P6497</strain>
    </source>
</reference>
<dbReference type="RefSeq" id="XP_009534627.1">
    <property type="nucleotide sequence ID" value="XM_009536332.1"/>
</dbReference>
<evidence type="ECO:0000313" key="1">
    <source>
        <dbReference type="EMBL" id="EGZ09766.1"/>
    </source>
</evidence>
<proteinExistence type="predicted"/>